<evidence type="ECO:0000313" key="2">
    <source>
        <dbReference type="Proteomes" id="UP000595437"/>
    </source>
</evidence>
<proteinExistence type="predicted"/>
<gene>
    <name evidence="1" type="ORF">FKW44_005278</name>
</gene>
<dbReference type="AlphaFoldDB" id="A0A7T8KBS1"/>
<dbReference type="Proteomes" id="UP000595437">
    <property type="component" value="Chromosome 3"/>
</dbReference>
<sequence length="76" mass="8907">MSQRHWLHFGLELRKSTHFLAREPWHTPSFATSYLCEIGFSAVASIKTKYRSKLDIKMNSEWQSQNCNPYLTRSSA</sequence>
<name>A0A7T8KBS1_CALRO</name>
<keyword evidence="2" id="KW-1185">Reference proteome</keyword>
<protein>
    <submittedName>
        <fullName evidence="1">Transposase</fullName>
    </submittedName>
</protein>
<accession>A0A7T8KBS1</accession>
<organism evidence="1 2">
    <name type="scientific">Caligus rogercresseyi</name>
    <name type="common">Sea louse</name>
    <dbReference type="NCBI Taxonomy" id="217165"/>
    <lineage>
        <taxon>Eukaryota</taxon>
        <taxon>Metazoa</taxon>
        <taxon>Ecdysozoa</taxon>
        <taxon>Arthropoda</taxon>
        <taxon>Crustacea</taxon>
        <taxon>Multicrustacea</taxon>
        <taxon>Hexanauplia</taxon>
        <taxon>Copepoda</taxon>
        <taxon>Siphonostomatoida</taxon>
        <taxon>Caligidae</taxon>
        <taxon>Caligus</taxon>
    </lineage>
</organism>
<dbReference type="EMBL" id="CP045892">
    <property type="protein sequence ID" value="QQP52966.1"/>
    <property type="molecule type" value="Genomic_DNA"/>
</dbReference>
<evidence type="ECO:0000313" key="1">
    <source>
        <dbReference type="EMBL" id="QQP52966.1"/>
    </source>
</evidence>
<reference evidence="2" key="1">
    <citation type="submission" date="2021-01" db="EMBL/GenBank/DDBJ databases">
        <title>Caligus Genome Assembly.</title>
        <authorList>
            <person name="Gallardo-Escarate C."/>
        </authorList>
    </citation>
    <scope>NUCLEOTIDE SEQUENCE [LARGE SCALE GENOMIC DNA]</scope>
</reference>